<organism evidence="2 3">
    <name type="scientific">Rhodococcus jostii</name>
    <dbReference type="NCBI Taxonomy" id="132919"/>
    <lineage>
        <taxon>Bacteria</taxon>
        <taxon>Bacillati</taxon>
        <taxon>Actinomycetota</taxon>
        <taxon>Actinomycetes</taxon>
        <taxon>Mycobacteriales</taxon>
        <taxon>Nocardiaceae</taxon>
        <taxon>Rhodococcus</taxon>
    </lineage>
</organism>
<evidence type="ECO:0000313" key="2">
    <source>
        <dbReference type="EMBL" id="SEB36516.1"/>
    </source>
</evidence>
<name>A0A1H4IS93_RHOJO</name>
<feature type="region of interest" description="Disordered" evidence="1">
    <location>
        <begin position="17"/>
        <end position="45"/>
    </location>
</feature>
<proteinExistence type="predicted"/>
<dbReference type="EMBL" id="FNTL01000002">
    <property type="protein sequence ID" value="SEB36516.1"/>
    <property type="molecule type" value="Genomic_DNA"/>
</dbReference>
<gene>
    <name evidence="2" type="ORF">SAMN04490220_0409</name>
</gene>
<evidence type="ECO:0000313" key="3">
    <source>
        <dbReference type="Proteomes" id="UP000183407"/>
    </source>
</evidence>
<sequence length="69" mass="7579">MKNSSIDMKNHTTIAAIGRNAHTNGQGEVHTRIGGDANRDGTTYRGICSPVTRKITRRPTTTVWSPKRS</sequence>
<accession>A0A1H4IS93</accession>
<reference evidence="3" key="1">
    <citation type="submission" date="2016-10" db="EMBL/GenBank/DDBJ databases">
        <authorList>
            <person name="Varghese N."/>
        </authorList>
    </citation>
    <scope>NUCLEOTIDE SEQUENCE [LARGE SCALE GENOMIC DNA]</scope>
    <source>
        <strain evidence="3">DSM 44719</strain>
    </source>
</reference>
<dbReference type="Proteomes" id="UP000183407">
    <property type="component" value="Unassembled WGS sequence"/>
</dbReference>
<evidence type="ECO:0000256" key="1">
    <source>
        <dbReference type="SAM" id="MobiDB-lite"/>
    </source>
</evidence>
<dbReference type="AlphaFoldDB" id="A0A1H4IS93"/>
<feature type="compositionally biased region" description="Basic and acidic residues" evidence="1">
    <location>
        <begin position="29"/>
        <end position="39"/>
    </location>
</feature>
<protein>
    <submittedName>
        <fullName evidence="2">Uncharacterized protein</fullName>
    </submittedName>
</protein>